<reference evidence="1" key="1">
    <citation type="submission" date="2013-04" db="EMBL/GenBank/DDBJ databases">
        <authorList>
            <person name="Qu J."/>
            <person name="Murali S.C."/>
            <person name="Bandaranaike D."/>
            <person name="Bellair M."/>
            <person name="Blankenburg K."/>
            <person name="Chao H."/>
            <person name="Dinh H."/>
            <person name="Doddapaneni H."/>
            <person name="Downs B."/>
            <person name="Dugan-Rocha S."/>
            <person name="Elkadiri S."/>
            <person name="Gnanaolivu R.D."/>
            <person name="Hernandez B."/>
            <person name="Javaid M."/>
            <person name="Jayaseelan J.C."/>
            <person name="Lee S."/>
            <person name="Li M."/>
            <person name="Ming W."/>
            <person name="Munidasa M."/>
            <person name="Muniz J."/>
            <person name="Nguyen L."/>
            <person name="Ongeri F."/>
            <person name="Osuji N."/>
            <person name="Pu L.-L."/>
            <person name="Puazo M."/>
            <person name="Qu C."/>
            <person name="Quiroz J."/>
            <person name="Raj R."/>
            <person name="Weissenberger G."/>
            <person name="Xin Y."/>
            <person name="Zou X."/>
            <person name="Han Y."/>
            <person name="Richards S."/>
            <person name="Worley K."/>
            <person name="Muzny D."/>
            <person name="Gibbs R."/>
        </authorList>
    </citation>
    <scope>NUCLEOTIDE SEQUENCE</scope>
    <source>
        <strain evidence="1">Sampled in the wild</strain>
    </source>
</reference>
<reference evidence="1" key="2">
    <citation type="submission" date="2017-10" db="EMBL/GenBank/DDBJ databases">
        <title>Ladona fulva Genome sequencing and assembly.</title>
        <authorList>
            <person name="Murali S."/>
            <person name="Richards S."/>
            <person name="Bandaranaike D."/>
            <person name="Bellair M."/>
            <person name="Blankenburg K."/>
            <person name="Chao H."/>
            <person name="Dinh H."/>
            <person name="Doddapaneni H."/>
            <person name="Dugan-Rocha S."/>
            <person name="Elkadiri S."/>
            <person name="Gnanaolivu R."/>
            <person name="Hernandez B."/>
            <person name="Skinner E."/>
            <person name="Javaid M."/>
            <person name="Lee S."/>
            <person name="Li M."/>
            <person name="Ming W."/>
            <person name="Munidasa M."/>
            <person name="Muniz J."/>
            <person name="Nguyen L."/>
            <person name="Hughes D."/>
            <person name="Osuji N."/>
            <person name="Pu L.-L."/>
            <person name="Puazo M."/>
            <person name="Qu C."/>
            <person name="Quiroz J."/>
            <person name="Raj R."/>
            <person name="Weissenberger G."/>
            <person name="Xin Y."/>
            <person name="Zou X."/>
            <person name="Han Y."/>
            <person name="Worley K."/>
            <person name="Muzny D."/>
            <person name="Gibbs R."/>
        </authorList>
    </citation>
    <scope>NUCLEOTIDE SEQUENCE</scope>
    <source>
        <strain evidence="1">Sampled in the wild</strain>
    </source>
</reference>
<name>A0A8K0KFX2_LADFU</name>
<keyword evidence="2" id="KW-1185">Reference proteome</keyword>
<evidence type="ECO:0000313" key="1">
    <source>
        <dbReference type="EMBL" id="KAG8233742.1"/>
    </source>
</evidence>
<proteinExistence type="predicted"/>
<gene>
    <name evidence="1" type="ORF">J437_LFUL003812</name>
</gene>
<sequence length="224" mass="24948">MASDVHRYVVYYTKQSGGELGPVYSASYRFQRGRGLSNFFSSIWHFVRPLFQTLGKKAANAGVGILSDIGKKPVKDILSTHLNEAGENLKRKAEEKIKRMSGDGLRVRNKGIKRKHTVIKHHSEKEVILSPLDLFQLPSVQTSIIGNRTVPYKTLSSLDNQSSLEFSISTSTDSYIDLATIELELLVKLCKANGTNHSGDVNKQPGVVNNILHSLFDQCNVYIN</sequence>
<protein>
    <submittedName>
        <fullName evidence="1">Uncharacterized protein</fullName>
    </submittedName>
</protein>
<comment type="caution">
    <text evidence="1">The sequence shown here is derived from an EMBL/GenBank/DDBJ whole genome shotgun (WGS) entry which is preliminary data.</text>
</comment>
<dbReference type="AlphaFoldDB" id="A0A8K0KFX2"/>
<feature type="non-terminal residue" evidence="1">
    <location>
        <position position="224"/>
    </location>
</feature>
<accession>A0A8K0KFX2</accession>
<organism evidence="1 2">
    <name type="scientific">Ladona fulva</name>
    <name type="common">Scarce chaser dragonfly</name>
    <name type="synonym">Libellula fulva</name>
    <dbReference type="NCBI Taxonomy" id="123851"/>
    <lineage>
        <taxon>Eukaryota</taxon>
        <taxon>Metazoa</taxon>
        <taxon>Ecdysozoa</taxon>
        <taxon>Arthropoda</taxon>
        <taxon>Hexapoda</taxon>
        <taxon>Insecta</taxon>
        <taxon>Pterygota</taxon>
        <taxon>Palaeoptera</taxon>
        <taxon>Odonata</taxon>
        <taxon>Epiprocta</taxon>
        <taxon>Anisoptera</taxon>
        <taxon>Libelluloidea</taxon>
        <taxon>Libellulidae</taxon>
        <taxon>Ladona</taxon>
    </lineage>
</organism>
<evidence type="ECO:0000313" key="2">
    <source>
        <dbReference type="Proteomes" id="UP000792457"/>
    </source>
</evidence>
<dbReference type="EMBL" id="KZ308746">
    <property type="protein sequence ID" value="KAG8233742.1"/>
    <property type="molecule type" value="Genomic_DNA"/>
</dbReference>
<dbReference type="Proteomes" id="UP000792457">
    <property type="component" value="Unassembled WGS sequence"/>
</dbReference>
<dbReference type="OrthoDB" id="8041494at2759"/>